<dbReference type="PROSITE" id="PS50801">
    <property type="entry name" value="STAS"/>
    <property type="match status" value="1"/>
</dbReference>
<dbReference type="CDD" id="cd07043">
    <property type="entry name" value="STAS_anti-anti-sigma_factors"/>
    <property type="match status" value="1"/>
</dbReference>
<dbReference type="STRING" id="1317124.DW2_08212"/>
<organism evidence="2 3">
    <name type="scientific">Thioclava atlantica</name>
    <dbReference type="NCBI Taxonomy" id="1317124"/>
    <lineage>
        <taxon>Bacteria</taxon>
        <taxon>Pseudomonadati</taxon>
        <taxon>Pseudomonadota</taxon>
        <taxon>Alphaproteobacteria</taxon>
        <taxon>Rhodobacterales</taxon>
        <taxon>Paracoccaceae</taxon>
        <taxon>Thioclava</taxon>
    </lineage>
</organism>
<dbReference type="Gene3D" id="3.30.750.24">
    <property type="entry name" value="STAS domain"/>
    <property type="match status" value="1"/>
</dbReference>
<comment type="caution">
    <text evidence="2">The sequence shown here is derived from an EMBL/GenBank/DDBJ whole genome shotgun (WGS) entry which is preliminary data.</text>
</comment>
<evidence type="ECO:0000313" key="3">
    <source>
        <dbReference type="Proteomes" id="UP000028607"/>
    </source>
</evidence>
<dbReference type="Pfam" id="PF13466">
    <property type="entry name" value="STAS_2"/>
    <property type="match status" value="1"/>
</dbReference>
<gene>
    <name evidence="2" type="ORF">DW2_08212</name>
</gene>
<evidence type="ECO:0000313" key="2">
    <source>
        <dbReference type="EMBL" id="KFE35398.1"/>
    </source>
</evidence>
<feature type="domain" description="STAS" evidence="1">
    <location>
        <begin position="1"/>
        <end position="80"/>
    </location>
</feature>
<dbReference type="OrthoDB" id="7871544at2"/>
<dbReference type="AlphaFoldDB" id="A0A085TXF1"/>
<evidence type="ECO:0000259" key="1">
    <source>
        <dbReference type="PROSITE" id="PS50801"/>
    </source>
</evidence>
<dbReference type="EMBL" id="AQRC01000005">
    <property type="protein sequence ID" value="KFE35398.1"/>
    <property type="molecule type" value="Genomic_DNA"/>
</dbReference>
<protein>
    <submittedName>
        <fullName evidence="2">Chemotaxis protein CheX</fullName>
    </submittedName>
</protein>
<accession>A0A085TXF1</accession>
<sequence>MTALDLPERIDLAAVGALQDALSQALAEGDLTLDASQVSHLGALGLQLLVSAAKTARAQDRKFSITPRSEAFDEAVSRLGASLDDLEHREETTA</sequence>
<dbReference type="InterPro" id="IPR036513">
    <property type="entry name" value="STAS_dom_sf"/>
</dbReference>
<dbReference type="RefSeq" id="WP_038145311.1">
    <property type="nucleotide sequence ID" value="NZ_AQRC01000005.1"/>
</dbReference>
<name>A0A085TXF1_9RHOB</name>
<dbReference type="InterPro" id="IPR058548">
    <property type="entry name" value="MlaB-like_STAS"/>
</dbReference>
<keyword evidence="3" id="KW-1185">Reference proteome</keyword>
<dbReference type="PATRIC" id="fig|1317124.6.peg.1671"/>
<dbReference type="eggNOG" id="ENOG5030Z9T">
    <property type="taxonomic scope" value="Bacteria"/>
</dbReference>
<reference evidence="3" key="1">
    <citation type="submission" date="2013-04" db="EMBL/GenBank/DDBJ databases">
        <title>Thioclava sp. 13D2W-2 Genome Sequencing.</title>
        <authorList>
            <person name="Lai Q."/>
            <person name="Li G."/>
            <person name="Shao Z."/>
        </authorList>
    </citation>
    <scope>NUCLEOTIDE SEQUENCE [LARGE SCALE GENOMIC DNA]</scope>
    <source>
        <strain evidence="3">13D2W-2</strain>
    </source>
</reference>
<dbReference type="InterPro" id="IPR002645">
    <property type="entry name" value="STAS_dom"/>
</dbReference>
<dbReference type="Proteomes" id="UP000028607">
    <property type="component" value="Unassembled WGS sequence"/>
</dbReference>
<reference evidence="2 3" key="2">
    <citation type="journal article" date="2015" name="Antonie Van Leeuwenhoek">
        <title>Thioclava indica sp. nov., isolated from surface seawater of the Indian Ocean.</title>
        <authorList>
            <person name="Liu Y."/>
            <person name="Lai Q."/>
            <person name="Du J."/>
            <person name="Xu H."/>
            <person name="Jiang L."/>
            <person name="Shao Z."/>
        </authorList>
    </citation>
    <scope>NUCLEOTIDE SEQUENCE [LARGE SCALE GENOMIC DNA]</scope>
    <source>
        <strain evidence="2 3">13D2W-2</strain>
    </source>
</reference>
<dbReference type="SUPFAM" id="SSF52091">
    <property type="entry name" value="SpoIIaa-like"/>
    <property type="match status" value="1"/>
</dbReference>
<proteinExistence type="predicted"/>